<evidence type="ECO:0000313" key="2">
    <source>
        <dbReference type="Proteomes" id="UP000616499"/>
    </source>
</evidence>
<dbReference type="EMBL" id="BMNW01000006">
    <property type="protein sequence ID" value="GGM16074.1"/>
    <property type="molecule type" value="Genomic_DNA"/>
</dbReference>
<dbReference type="Proteomes" id="UP000616499">
    <property type="component" value="Unassembled WGS sequence"/>
</dbReference>
<gene>
    <name evidence="1" type="ORF">GCM10009425_28680</name>
</gene>
<dbReference type="RefSeq" id="WP_188866818.1">
    <property type="nucleotide sequence ID" value="NZ_BMNW01000006.1"/>
</dbReference>
<keyword evidence="2" id="KW-1185">Reference proteome</keyword>
<comment type="caution">
    <text evidence="1">The sequence shown here is derived from an EMBL/GenBank/DDBJ whole genome shotgun (WGS) entry which is preliminary data.</text>
</comment>
<name>A0ABQ2GVS9_9PSED</name>
<proteinExistence type="predicted"/>
<sequence>MVMHYSTGTDQVACGRSSANASAQPDQVTCKTCLRSAAYNAAASADAGSQVQVQGVADVATQAPAAKAQPVEQSVVTYRTRSVAFEEWQGQLANGSRLPRGRHFKNQQKKITL</sequence>
<evidence type="ECO:0000313" key="1">
    <source>
        <dbReference type="EMBL" id="GGM16074.1"/>
    </source>
</evidence>
<protein>
    <submittedName>
        <fullName evidence="1">Uncharacterized protein</fullName>
    </submittedName>
</protein>
<accession>A0ABQ2GVS9</accession>
<reference evidence="2" key="1">
    <citation type="journal article" date="2019" name="Int. J. Syst. Evol. Microbiol.">
        <title>The Global Catalogue of Microorganisms (GCM) 10K type strain sequencing project: providing services to taxonomists for standard genome sequencing and annotation.</title>
        <authorList>
            <consortium name="The Broad Institute Genomics Platform"/>
            <consortium name="The Broad Institute Genome Sequencing Center for Infectious Disease"/>
            <person name="Wu L."/>
            <person name="Ma J."/>
        </authorList>
    </citation>
    <scope>NUCLEOTIDE SEQUENCE [LARGE SCALE GENOMIC DNA]</scope>
    <source>
        <strain evidence="2">JCM 13501</strain>
    </source>
</reference>
<organism evidence="1 2">
    <name type="scientific">Pseudomonas asuensis</name>
    <dbReference type="NCBI Taxonomy" id="1825787"/>
    <lineage>
        <taxon>Bacteria</taxon>
        <taxon>Pseudomonadati</taxon>
        <taxon>Pseudomonadota</taxon>
        <taxon>Gammaproteobacteria</taxon>
        <taxon>Pseudomonadales</taxon>
        <taxon>Pseudomonadaceae</taxon>
        <taxon>Pseudomonas</taxon>
    </lineage>
</organism>